<reference evidence="1 2" key="1">
    <citation type="journal article" date="2018" name="Front. Plant Sci.">
        <title>Red Clover (Trifolium pratense) and Zigzag Clover (T. medium) - A Picture of Genomic Similarities and Differences.</title>
        <authorList>
            <person name="Dluhosova J."/>
            <person name="Istvanek J."/>
            <person name="Nedelnik J."/>
            <person name="Repkova J."/>
        </authorList>
    </citation>
    <scope>NUCLEOTIDE SEQUENCE [LARGE SCALE GENOMIC DNA]</scope>
    <source>
        <strain evidence="2">cv. 10/8</strain>
        <tissue evidence="1">Leaf</tissue>
    </source>
</reference>
<organism evidence="1 2">
    <name type="scientific">Trifolium medium</name>
    <dbReference type="NCBI Taxonomy" id="97028"/>
    <lineage>
        <taxon>Eukaryota</taxon>
        <taxon>Viridiplantae</taxon>
        <taxon>Streptophyta</taxon>
        <taxon>Embryophyta</taxon>
        <taxon>Tracheophyta</taxon>
        <taxon>Spermatophyta</taxon>
        <taxon>Magnoliopsida</taxon>
        <taxon>eudicotyledons</taxon>
        <taxon>Gunneridae</taxon>
        <taxon>Pentapetalae</taxon>
        <taxon>rosids</taxon>
        <taxon>fabids</taxon>
        <taxon>Fabales</taxon>
        <taxon>Fabaceae</taxon>
        <taxon>Papilionoideae</taxon>
        <taxon>50 kb inversion clade</taxon>
        <taxon>NPAAA clade</taxon>
        <taxon>Hologalegina</taxon>
        <taxon>IRL clade</taxon>
        <taxon>Trifolieae</taxon>
        <taxon>Trifolium</taxon>
    </lineage>
</organism>
<sequence>MAMVLKGITTCSTEFAVIVAYLTHLLAAKPKTMRAVVRHSYQAPWGFASNHTGTYVVCTLRIQNRMAAPYKLILA</sequence>
<keyword evidence="2" id="KW-1185">Reference proteome</keyword>
<name>A0A392Q7C1_9FABA</name>
<dbReference type="Proteomes" id="UP000265520">
    <property type="component" value="Unassembled WGS sequence"/>
</dbReference>
<feature type="non-terminal residue" evidence="1">
    <location>
        <position position="75"/>
    </location>
</feature>
<proteinExistence type="predicted"/>
<evidence type="ECO:0000313" key="1">
    <source>
        <dbReference type="EMBL" id="MCI19729.1"/>
    </source>
</evidence>
<evidence type="ECO:0000313" key="2">
    <source>
        <dbReference type="Proteomes" id="UP000265520"/>
    </source>
</evidence>
<comment type="caution">
    <text evidence="1">The sequence shown here is derived from an EMBL/GenBank/DDBJ whole genome shotgun (WGS) entry which is preliminary data.</text>
</comment>
<dbReference type="EMBL" id="LXQA010116293">
    <property type="protein sequence ID" value="MCI19729.1"/>
    <property type="molecule type" value="Genomic_DNA"/>
</dbReference>
<protein>
    <submittedName>
        <fullName evidence="1">Uncharacterized protein</fullName>
    </submittedName>
</protein>
<accession>A0A392Q7C1</accession>
<dbReference type="AlphaFoldDB" id="A0A392Q7C1"/>